<feature type="transmembrane region" description="Helical" evidence="8">
    <location>
        <begin position="301"/>
        <end position="322"/>
    </location>
</feature>
<evidence type="ECO:0000256" key="5">
    <source>
        <dbReference type="ARBA" id="ARBA00022692"/>
    </source>
</evidence>
<protein>
    <submittedName>
        <fullName evidence="10">Dolichyl-phosphate-mannose-protein mannosyltransferase</fullName>
    </submittedName>
</protein>
<feature type="transmembrane region" description="Helical" evidence="8">
    <location>
        <begin position="117"/>
        <end position="136"/>
    </location>
</feature>
<evidence type="ECO:0000256" key="8">
    <source>
        <dbReference type="SAM" id="Phobius"/>
    </source>
</evidence>
<feature type="transmembrane region" description="Helical" evidence="8">
    <location>
        <begin position="25"/>
        <end position="48"/>
    </location>
</feature>
<keyword evidence="6 8" id="KW-1133">Transmembrane helix</keyword>
<feature type="transmembrane region" description="Helical" evidence="8">
    <location>
        <begin position="143"/>
        <end position="159"/>
    </location>
</feature>
<proteinExistence type="predicted"/>
<keyword evidence="5 8" id="KW-0812">Transmembrane</keyword>
<name>A0A1G7RL08_PSEOR</name>
<evidence type="ECO:0000256" key="7">
    <source>
        <dbReference type="ARBA" id="ARBA00023136"/>
    </source>
</evidence>
<feature type="transmembrane region" description="Helical" evidence="8">
    <location>
        <begin position="205"/>
        <end position="229"/>
    </location>
</feature>
<evidence type="ECO:0000259" key="9">
    <source>
        <dbReference type="Pfam" id="PF13231"/>
    </source>
</evidence>
<feature type="transmembrane region" description="Helical" evidence="8">
    <location>
        <begin position="179"/>
        <end position="196"/>
    </location>
</feature>
<evidence type="ECO:0000256" key="4">
    <source>
        <dbReference type="ARBA" id="ARBA00022679"/>
    </source>
</evidence>
<dbReference type="InterPro" id="IPR050297">
    <property type="entry name" value="LipidA_mod_glycosyltrf_83"/>
</dbReference>
<sequence>MTEATPTGSSTRAAPSPRAIDPGGLLPAAGIGVLVAALLIALSSGYGYHRDELYFLEAARHPAIGYVDQGPLTPLLALLGGDSLIVLRVAPALLAGLVVLVTGLIARDLGAARGAQVFAAGCMAVSAILLQTGHLLSTTTVDLLVWALVTWFTVRALSAGGPRWLLVGLAAGVGLQNKMLVAFLLAALLVGVLVAGPRRVLRDPWLWGAGLLALAIWSPFLVWQAWHGWPMLALSRSIAAGASTSSEPWWLVVPFQAVLVGPLLIPVWVAGLVALWRRYPLLPVAAAVLAVLFTATGGKPYYLAGLFPLLLAAGAGPVLGWARTRLRRVLLGVAVALTALVNVVLMLPVVPVTALADTPITAMVGDVGETVGWPEFARTVSAVVPPGGVVVAANYGEAGALRRFAPDVPVLSGHNAFADWGAPPAGAVPAVVVGYPEARVREWFPDCTVAATIDNGVGLDNQEQGRPVWRCGPPREGWAALWPQLRRVG</sequence>
<gene>
    <name evidence="10" type="ORF">SAMN05216377_10961</name>
</gene>
<accession>A0A1G7RL08</accession>
<dbReference type="PANTHER" id="PTHR33908:SF11">
    <property type="entry name" value="MEMBRANE PROTEIN"/>
    <property type="match status" value="1"/>
</dbReference>
<dbReference type="GO" id="GO:0009103">
    <property type="term" value="P:lipopolysaccharide biosynthetic process"/>
    <property type="evidence" value="ECO:0007669"/>
    <property type="project" value="UniProtKB-ARBA"/>
</dbReference>
<feature type="transmembrane region" description="Helical" evidence="8">
    <location>
        <begin position="85"/>
        <end position="105"/>
    </location>
</feature>
<keyword evidence="2" id="KW-1003">Cell membrane</keyword>
<dbReference type="Pfam" id="PF13231">
    <property type="entry name" value="PMT_2"/>
    <property type="match status" value="1"/>
</dbReference>
<evidence type="ECO:0000313" key="10">
    <source>
        <dbReference type="EMBL" id="SDG11432.1"/>
    </source>
</evidence>
<dbReference type="EMBL" id="FNBE01000009">
    <property type="protein sequence ID" value="SDG11432.1"/>
    <property type="molecule type" value="Genomic_DNA"/>
</dbReference>
<evidence type="ECO:0000256" key="2">
    <source>
        <dbReference type="ARBA" id="ARBA00022475"/>
    </source>
</evidence>
<reference evidence="10 11" key="1">
    <citation type="submission" date="2016-10" db="EMBL/GenBank/DDBJ databases">
        <authorList>
            <person name="de Groot N.N."/>
        </authorList>
    </citation>
    <scope>NUCLEOTIDE SEQUENCE [LARGE SCALE GENOMIC DNA]</scope>
    <source>
        <strain evidence="10 11">CGMCC 4.3143</strain>
    </source>
</reference>
<keyword evidence="11" id="KW-1185">Reference proteome</keyword>
<dbReference type="RefSeq" id="WP_093084499.1">
    <property type="nucleotide sequence ID" value="NZ_FNBE01000009.1"/>
</dbReference>
<dbReference type="OrthoDB" id="5166595at2"/>
<dbReference type="GO" id="GO:0016763">
    <property type="term" value="F:pentosyltransferase activity"/>
    <property type="evidence" value="ECO:0007669"/>
    <property type="project" value="TreeGrafter"/>
</dbReference>
<keyword evidence="7 8" id="KW-0472">Membrane</keyword>
<evidence type="ECO:0000313" key="11">
    <source>
        <dbReference type="Proteomes" id="UP000198967"/>
    </source>
</evidence>
<comment type="subcellular location">
    <subcellularLocation>
        <location evidence="1">Cell membrane</location>
        <topology evidence="1">Multi-pass membrane protein</topology>
    </subcellularLocation>
</comment>
<evidence type="ECO:0000256" key="6">
    <source>
        <dbReference type="ARBA" id="ARBA00022989"/>
    </source>
</evidence>
<feature type="transmembrane region" description="Helical" evidence="8">
    <location>
        <begin position="279"/>
        <end position="295"/>
    </location>
</feature>
<dbReference type="AlphaFoldDB" id="A0A1G7RL08"/>
<feature type="domain" description="Glycosyltransferase RgtA/B/C/D-like" evidence="9">
    <location>
        <begin position="75"/>
        <end position="223"/>
    </location>
</feature>
<keyword evidence="4 10" id="KW-0808">Transferase</keyword>
<keyword evidence="3 10" id="KW-0328">Glycosyltransferase</keyword>
<dbReference type="InterPro" id="IPR038731">
    <property type="entry name" value="RgtA/B/C-like"/>
</dbReference>
<organism evidence="10 11">
    <name type="scientific">Pseudonocardia oroxyli</name>
    <dbReference type="NCBI Taxonomy" id="366584"/>
    <lineage>
        <taxon>Bacteria</taxon>
        <taxon>Bacillati</taxon>
        <taxon>Actinomycetota</taxon>
        <taxon>Actinomycetes</taxon>
        <taxon>Pseudonocardiales</taxon>
        <taxon>Pseudonocardiaceae</taxon>
        <taxon>Pseudonocardia</taxon>
    </lineage>
</organism>
<dbReference type="PANTHER" id="PTHR33908">
    <property type="entry name" value="MANNOSYLTRANSFERASE YKCB-RELATED"/>
    <property type="match status" value="1"/>
</dbReference>
<feature type="transmembrane region" description="Helical" evidence="8">
    <location>
        <begin position="249"/>
        <end position="272"/>
    </location>
</feature>
<dbReference type="Proteomes" id="UP000198967">
    <property type="component" value="Unassembled WGS sequence"/>
</dbReference>
<feature type="transmembrane region" description="Helical" evidence="8">
    <location>
        <begin position="329"/>
        <end position="350"/>
    </location>
</feature>
<evidence type="ECO:0000256" key="1">
    <source>
        <dbReference type="ARBA" id="ARBA00004651"/>
    </source>
</evidence>
<evidence type="ECO:0000256" key="3">
    <source>
        <dbReference type="ARBA" id="ARBA00022676"/>
    </source>
</evidence>
<dbReference type="GO" id="GO:0005886">
    <property type="term" value="C:plasma membrane"/>
    <property type="evidence" value="ECO:0007669"/>
    <property type="project" value="UniProtKB-SubCell"/>
</dbReference>